<sequence>MASSLNKPALKILQWNCRGLAKRRGELLARVSDPQYAFDILLLQETHTDTVQLSGYDGHHNPTIEHKLAKKRHLNPPTPETVIRAQAGVYVRRNMPHVKLDTAAWCTPIQEVTAVRIALDGTERRLLVVSAYCRPYTGKTTTCDFSWMKTLRDAYPTDYTVFGGDLNTHYEAWSSCSTTQRGHDLSSALESTDLAIVNDLNRPTRYGTNTRQSDSVLDLTLASPHTAGLLTWTILDEDAWGSDHFPIVIEIPMGKRKRTTRSTTTVIWDRFRKTIEDKIPLYDTSAISTLLTTAATFATETREVCEGIPTPDTHLLSLWERRTKALTKYRSTKRQCYLHRGSSLTREADKYVNTLRLERWIAHCESFDKSTQLSTVWSTFNAMYGKRTQTHTVPVVALFSDESTKDILDKLRDSSNTIAYTDAACHSSGASAVAAVFSRPHPTSLDSPSTYTKTYNSPSSPELAEERAVLLALRTHETHAREAPDLAPRDGTLTIYTDSQYVVRALKKQHLTHSPTVSGIFQTALDLYRNYAIRTCIRWIPGHAGVTGNERAHGAAMEEMNKPQLAPFSQCPTSLSLPPSPDSTADETAYDPDDEMRLLKQQWRHRLASSWTPEQFPIPGGVFRRSQIVLLRRIRTGGALTPYLLQLFDTNRKRKADPYYPTPDPSCQRCKDPESLPKLYHLIWDCAALAAHRTASWYLLPDDERPTCYDDWVHPPGDCERRTRILTSLLDFVSRSGLATSV</sequence>
<keyword evidence="2" id="KW-1185">Reference proteome</keyword>
<reference evidence="1 2" key="1">
    <citation type="journal article" date="2020" name="Cell">
        <title>Large-Scale Comparative Analyses of Tick Genomes Elucidate Their Genetic Diversity and Vector Capacities.</title>
        <authorList>
            <consortium name="Tick Genome and Microbiome Consortium (TIGMIC)"/>
            <person name="Jia N."/>
            <person name="Wang J."/>
            <person name="Shi W."/>
            <person name="Du L."/>
            <person name="Sun Y."/>
            <person name="Zhan W."/>
            <person name="Jiang J.F."/>
            <person name="Wang Q."/>
            <person name="Zhang B."/>
            <person name="Ji P."/>
            <person name="Bell-Sakyi L."/>
            <person name="Cui X.M."/>
            <person name="Yuan T.T."/>
            <person name="Jiang B.G."/>
            <person name="Yang W.F."/>
            <person name="Lam T.T."/>
            <person name="Chang Q.C."/>
            <person name="Ding S.J."/>
            <person name="Wang X.J."/>
            <person name="Zhu J.G."/>
            <person name="Ruan X.D."/>
            <person name="Zhao L."/>
            <person name="Wei J.T."/>
            <person name="Ye R.Z."/>
            <person name="Que T.C."/>
            <person name="Du C.H."/>
            <person name="Zhou Y.H."/>
            <person name="Cheng J.X."/>
            <person name="Dai P.F."/>
            <person name="Guo W.B."/>
            <person name="Han X.H."/>
            <person name="Huang E.J."/>
            <person name="Li L.F."/>
            <person name="Wei W."/>
            <person name="Gao Y.C."/>
            <person name="Liu J.Z."/>
            <person name="Shao H.Z."/>
            <person name="Wang X."/>
            <person name="Wang C.C."/>
            <person name="Yang T.C."/>
            <person name="Huo Q.B."/>
            <person name="Li W."/>
            <person name="Chen H.Y."/>
            <person name="Chen S.E."/>
            <person name="Zhou L.G."/>
            <person name="Ni X.B."/>
            <person name="Tian J.H."/>
            <person name="Sheng Y."/>
            <person name="Liu T."/>
            <person name="Pan Y.S."/>
            <person name="Xia L.Y."/>
            <person name="Li J."/>
            <person name="Zhao F."/>
            <person name="Cao W.C."/>
        </authorList>
    </citation>
    <scope>NUCLEOTIDE SEQUENCE [LARGE SCALE GENOMIC DNA]</scope>
    <source>
        <strain evidence="1">Iper-2018</strain>
    </source>
</reference>
<name>A0AC60NXZ8_IXOPE</name>
<dbReference type="Proteomes" id="UP000805193">
    <property type="component" value="Unassembled WGS sequence"/>
</dbReference>
<evidence type="ECO:0000313" key="2">
    <source>
        <dbReference type="Proteomes" id="UP000805193"/>
    </source>
</evidence>
<proteinExistence type="predicted"/>
<evidence type="ECO:0000313" key="1">
    <source>
        <dbReference type="EMBL" id="KAG0412043.1"/>
    </source>
</evidence>
<organism evidence="1 2">
    <name type="scientific">Ixodes persulcatus</name>
    <name type="common">Taiga tick</name>
    <dbReference type="NCBI Taxonomy" id="34615"/>
    <lineage>
        <taxon>Eukaryota</taxon>
        <taxon>Metazoa</taxon>
        <taxon>Ecdysozoa</taxon>
        <taxon>Arthropoda</taxon>
        <taxon>Chelicerata</taxon>
        <taxon>Arachnida</taxon>
        <taxon>Acari</taxon>
        <taxon>Parasitiformes</taxon>
        <taxon>Ixodida</taxon>
        <taxon>Ixodoidea</taxon>
        <taxon>Ixodidae</taxon>
        <taxon>Ixodinae</taxon>
        <taxon>Ixodes</taxon>
    </lineage>
</organism>
<dbReference type="EMBL" id="JABSTQ010011379">
    <property type="protein sequence ID" value="KAG0412043.1"/>
    <property type="molecule type" value="Genomic_DNA"/>
</dbReference>
<comment type="caution">
    <text evidence="1">The sequence shown here is derived from an EMBL/GenBank/DDBJ whole genome shotgun (WGS) entry which is preliminary data.</text>
</comment>
<protein>
    <submittedName>
        <fullName evidence="1">Uncharacterized protein</fullName>
    </submittedName>
</protein>
<accession>A0AC60NXZ8</accession>
<gene>
    <name evidence="1" type="ORF">HPB47_010811</name>
</gene>